<dbReference type="PANTHER" id="PTHR47074">
    <property type="entry name" value="BNAC02G40300D PROTEIN"/>
    <property type="match status" value="1"/>
</dbReference>
<dbReference type="AlphaFoldDB" id="A0A2P6QK84"/>
<gene>
    <name evidence="1" type="ORF">RchiOBHm_Chr5g0070711</name>
</gene>
<dbReference type="Proteomes" id="UP000238479">
    <property type="component" value="Chromosome 5"/>
</dbReference>
<reference evidence="1 2" key="1">
    <citation type="journal article" date="2018" name="Nat. Genet.">
        <title>The Rosa genome provides new insights in the design of modern roses.</title>
        <authorList>
            <person name="Bendahmane M."/>
        </authorList>
    </citation>
    <scope>NUCLEOTIDE SEQUENCE [LARGE SCALE GENOMIC DNA]</scope>
    <source>
        <strain evidence="2">cv. Old Blush</strain>
    </source>
</reference>
<name>A0A2P6QK84_ROSCH</name>
<dbReference type="PANTHER" id="PTHR47074:SF75">
    <property type="entry name" value="RNASE H TYPE-1 DOMAIN-CONTAINING PROTEIN"/>
    <property type="match status" value="1"/>
</dbReference>
<comment type="caution">
    <text evidence="1">The sequence shown here is derived from an EMBL/GenBank/DDBJ whole genome shotgun (WGS) entry which is preliminary data.</text>
</comment>
<proteinExistence type="predicted"/>
<sequence>MVAFTTALWFIWNSRNKVRFDGVVVHATNVSGMIVGHIQASSRLVTGVMHNSILDLRVLKCFGASCNPRSAPRVFEVIWRPPPSGWVKVNTNGAWRRGLGVGGYGGVFRNDQGCFI</sequence>
<accession>A0A2P6QK84</accession>
<dbReference type="Gramene" id="PRQ34590">
    <property type="protein sequence ID" value="PRQ34590"/>
    <property type="gene ID" value="RchiOBHm_Chr5g0070711"/>
</dbReference>
<protein>
    <submittedName>
        <fullName evidence="1">Uncharacterized protein</fullName>
    </submittedName>
</protein>
<dbReference type="InterPro" id="IPR052929">
    <property type="entry name" value="RNase_H-like_EbsB-rel"/>
</dbReference>
<organism evidence="1 2">
    <name type="scientific">Rosa chinensis</name>
    <name type="common">China rose</name>
    <dbReference type="NCBI Taxonomy" id="74649"/>
    <lineage>
        <taxon>Eukaryota</taxon>
        <taxon>Viridiplantae</taxon>
        <taxon>Streptophyta</taxon>
        <taxon>Embryophyta</taxon>
        <taxon>Tracheophyta</taxon>
        <taxon>Spermatophyta</taxon>
        <taxon>Magnoliopsida</taxon>
        <taxon>eudicotyledons</taxon>
        <taxon>Gunneridae</taxon>
        <taxon>Pentapetalae</taxon>
        <taxon>rosids</taxon>
        <taxon>fabids</taxon>
        <taxon>Rosales</taxon>
        <taxon>Rosaceae</taxon>
        <taxon>Rosoideae</taxon>
        <taxon>Rosoideae incertae sedis</taxon>
        <taxon>Rosa</taxon>
    </lineage>
</organism>
<keyword evidence="2" id="KW-1185">Reference proteome</keyword>
<dbReference type="EMBL" id="PDCK01000043">
    <property type="protein sequence ID" value="PRQ34590.1"/>
    <property type="molecule type" value="Genomic_DNA"/>
</dbReference>
<evidence type="ECO:0000313" key="1">
    <source>
        <dbReference type="EMBL" id="PRQ34590.1"/>
    </source>
</evidence>
<evidence type="ECO:0000313" key="2">
    <source>
        <dbReference type="Proteomes" id="UP000238479"/>
    </source>
</evidence>